<gene>
    <name evidence="2" type="ORF">LCGC14_1635070</name>
</gene>
<dbReference type="EMBL" id="LAZR01013542">
    <property type="protein sequence ID" value="KKM21476.1"/>
    <property type="molecule type" value="Genomic_DNA"/>
</dbReference>
<accession>A0A0F9I1G6</accession>
<comment type="caution">
    <text evidence="2">The sequence shown here is derived from an EMBL/GenBank/DDBJ whole genome shotgun (WGS) entry which is preliminary data.</text>
</comment>
<proteinExistence type="predicted"/>
<name>A0A0F9I1G6_9ZZZZ</name>
<evidence type="ECO:0000256" key="1">
    <source>
        <dbReference type="SAM" id="MobiDB-lite"/>
    </source>
</evidence>
<reference evidence="2" key="1">
    <citation type="journal article" date="2015" name="Nature">
        <title>Complex archaea that bridge the gap between prokaryotes and eukaryotes.</title>
        <authorList>
            <person name="Spang A."/>
            <person name="Saw J.H."/>
            <person name="Jorgensen S.L."/>
            <person name="Zaremba-Niedzwiedzka K."/>
            <person name="Martijn J."/>
            <person name="Lind A.E."/>
            <person name="van Eijk R."/>
            <person name="Schleper C."/>
            <person name="Guy L."/>
            <person name="Ettema T.J."/>
        </authorList>
    </citation>
    <scope>NUCLEOTIDE SEQUENCE</scope>
</reference>
<dbReference type="AlphaFoldDB" id="A0A0F9I1G6"/>
<feature type="region of interest" description="Disordered" evidence="1">
    <location>
        <begin position="40"/>
        <end position="62"/>
    </location>
</feature>
<feature type="non-terminal residue" evidence="2">
    <location>
        <position position="62"/>
    </location>
</feature>
<sequence>MVSRPKQVGTVQIGNESYLLVETDDQQAWQEQYLNEPPWSEGLPPMLSEPQETWHLGGLKSK</sequence>
<organism evidence="2">
    <name type="scientific">marine sediment metagenome</name>
    <dbReference type="NCBI Taxonomy" id="412755"/>
    <lineage>
        <taxon>unclassified sequences</taxon>
        <taxon>metagenomes</taxon>
        <taxon>ecological metagenomes</taxon>
    </lineage>
</organism>
<protein>
    <submittedName>
        <fullName evidence="2">Uncharacterized protein</fullName>
    </submittedName>
</protein>
<evidence type="ECO:0000313" key="2">
    <source>
        <dbReference type="EMBL" id="KKM21476.1"/>
    </source>
</evidence>